<dbReference type="Gene3D" id="1.20.1260.10">
    <property type="match status" value="1"/>
</dbReference>
<evidence type="ECO:0000313" key="2">
    <source>
        <dbReference type="Proteomes" id="UP000288178"/>
    </source>
</evidence>
<dbReference type="InterPro" id="IPR012347">
    <property type="entry name" value="Ferritin-like"/>
</dbReference>
<evidence type="ECO:0000313" key="1">
    <source>
        <dbReference type="EMBL" id="RVT52244.1"/>
    </source>
</evidence>
<dbReference type="GO" id="GO:0010124">
    <property type="term" value="P:phenylacetate catabolic process"/>
    <property type="evidence" value="ECO:0007669"/>
    <property type="project" value="InterPro"/>
</dbReference>
<name>A0A437JX38_9BURK</name>
<gene>
    <name evidence="1" type="primary">paaI</name>
    <name evidence="1" type="ORF">ENE75_07245</name>
</gene>
<keyword evidence="2" id="KW-1185">Reference proteome</keyword>
<dbReference type="GO" id="GO:0005829">
    <property type="term" value="C:cytosol"/>
    <property type="evidence" value="ECO:0007669"/>
    <property type="project" value="TreeGrafter"/>
</dbReference>
<dbReference type="InterPro" id="IPR007814">
    <property type="entry name" value="PaaA_PaaC"/>
</dbReference>
<organism evidence="1 2">
    <name type="scientific">Rubrivivax albus</name>
    <dbReference type="NCBI Taxonomy" id="2499835"/>
    <lineage>
        <taxon>Bacteria</taxon>
        <taxon>Pseudomonadati</taxon>
        <taxon>Pseudomonadota</taxon>
        <taxon>Betaproteobacteria</taxon>
        <taxon>Burkholderiales</taxon>
        <taxon>Sphaerotilaceae</taxon>
        <taxon>Rubrivivax</taxon>
    </lineage>
</organism>
<dbReference type="EMBL" id="SACT01000002">
    <property type="protein sequence ID" value="RVT52244.1"/>
    <property type="molecule type" value="Genomic_DNA"/>
</dbReference>
<proteinExistence type="predicted"/>
<dbReference type="PANTHER" id="PTHR30458:SF0">
    <property type="entry name" value="1,2-PHENYLACETYL-COA EPOXIDASE, SUBUNIT C"/>
    <property type="match status" value="1"/>
</dbReference>
<dbReference type="SUPFAM" id="SSF47240">
    <property type="entry name" value="Ferritin-like"/>
    <property type="match status" value="1"/>
</dbReference>
<dbReference type="InterPro" id="IPR009078">
    <property type="entry name" value="Ferritin-like_SF"/>
</dbReference>
<dbReference type="Pfam" id="PF05138">
    <property type="entry name" value="PaaA_PaaC"/>
    <property type="match status" value="1"/>
</dbReference>
<sequence>MTASIRPEHRADVEYLLRLGDTTLILGQRLGEWCGHAPILEEDIALANVALDLIGQTRAVLTRAGEMEDQGFDEDQLAYLREERDYRNLTMVELPRGDFAFTVLRNLFVSTWLKLHWERLQDSADAELPGIAGKALKEARYHQQHAADWVLRLADGTDESRARIDTALAELARYVPEMFTADAVDAAAEAGKLGPSRAALREAWEAEIASVFGECGLTLPAAGAFVSTGTQGVHTEHLGRILAEMQYLQRAYPGGVW</sequence>
<accession>A0A437JX38</accession>
<dbReference type="InterPro" id="IPR011882">
    <property type="entry name" value="PaaC"/>
</dbReference>
<dbReference type="PIRSF" id="PIRSF037834">
    <property type="entry name" value="PA_CoA_Oase3"/>
    <property type="match status" value="1"/>
</dbReference>
<dbReference type="RefSeq" id="WP_128197326.1">
    <property type="nucleotide sequence ID" value="NZ_SACT01000002.1"/>
</dbReference>
<protein>
    <submittedName>
        <fullName evidence="1">Phenylacetate-CoA oxygenase subunit PaaI</fullName>
    </submittedName>
</protein>
<reference evidence="1 2" key="1">
    <citation type="submission" date="2019-01" db="EMBL/GenBank/DDBJ databases">
        <authorList>
            <person name="Chen W.-M."/>
        </authorList>
    </citation>
    <scope>NUCLEOTIDE SEQUENCE [LARGE SCALE GENOMIC DNA]</scope>
    <source>
        <strain evidence="1 2">ICH-3</strain>
    </source>
</reference>
<dbReference type="OrthoDB" id="9789947at2"/>
<dbReference type="AlphaFoldDB" id="A0A437JX38"/>
<dbReference type="PANTHER" id="PTHR30458">
    <property type="entry name" value="PHENYLACETIC ACID DEGRADATION PROTEIN PAA"/>
    <property type="match status" value="1"/>
</dbReference>
<dbReference type="InterPro" id="IPR052703">
    <property type="entry name" value="Aromatic_CoA_ox/epox"/>
</dbReference>
<dbReference type="NCBIfam" id="TIGR02158">
    <property type="entry name" value="PA_CoA_Oxy3"/>
    <property type="match status" value="1"/>
</dbReference>
<dbReference type="Proteomes" id="UP000288178">
    <property type="component" value="Unassembled WGS sequence"/>
</dbReference>
<comment type="caution">
    <text evidence="1">The sequence shown here is derived from an EMBL/GenBank/DDBJ whole genome shotgun (WGS) entry which is preliminary data.</text>
</comment>